<dbReference type="Pfam" id="PF03370">
    <property type="entry name" value="CBM_21"/>
    <property type="match status" value="1"/>
</dbReference>
<dbReference type="PANTHER" id="PTHR12307">
    <property type="entry name" value="PROTEIN PHOSPHATASE 1 REGULATORY SUBUNIT"/>
    <property type="match status" value="1"/>
</dbReference>
<name>A0AAJ7J709_9HYME</name>
<dbReference type="GO" id="GO:2001069">
    <property type="term" value="F:glycogen binding"/>
    <property type="evidence" value="ECO:0007669"/>
    <property type="project" value="TreeGrafter"/>
</dbReference>
<dbReference type="GO" id="GO:0008157">
    <property type="term" value="F:protein phosphatase 1 binding"/>
    <property type="evidence" value="ECO:0007669"/>
    <property type="project" value="TreeGrafter"/>
</dbReference>
<dbReference type="RefSeq" id="XP_017885660.1">
    <property type="nucleotide sequence ID" value="XM_018030171.2"/>
</dbReference>
<reference evidence="4" key="1">
    <citation type="submission" date="2025-08" db="UniProtKB">
        <authorList>
            <consortium name="RefSeq"/>
        </authorList>
    </citation>
    <scope>IDENTIFICATION</scope>
    <source>
        <tissue evidence="4">Whole body</tissue>
    </source>
</reference>
<dbReference type="GO" id="GO:0000164">
    <property type="term" value="C:protein phosphatase type 1 complex"/>
    <property type="evidence" value="ECO:0007669"/>
    <property type="project" value="TreeGrafter"/>
</dbReference>
<sequence>MIMMRTEETSPVNFQSKTPATQPVNGRTEARRITERVPSGDQVVLSGVVSEVSTSALNEMGSTDSPINTNPSPGGRSSCGLVGSLFPTICRGRAEAFARRLHRRLTSLGTEDPPYDSASSPKETTWLHSSDSSAKNNSSNQVLRQQPRRSSEDDVCDFELDYEDGLGSPAEEVTAAEMADLLVNHENLSRSSVHRSSPNCSKEPLTSIDSDTGYAFASPLTGTSPPSDSSDIFFDLSSDVAEKPEGYFDPATDSEITSSNLSNGGLVDDKTSCLRNLQNTEDSSSHESLWSTFEESTVSLEEEPTVPQIVKSHSDSEIVVRVETLKDESINVEHDGSKGLDQNDKSDELPLDEECSKPEEAAAVVNLEPVEESTDDKMCLLLKKLATSPTVKGDHRIIPRQETDAIEEEEEEVESRVPKIRRSSSLKTGKTPPGTPGRKKIVRFADVLGLDLADVRTFLDEIPRVPNSAYSDLIYDDIFRKDTSPVNFTSPTLELGGRRGYVTVSPRKPDRSLVPLFEQPGGSLNFLDLVKRRKVCLENVLVQDPVALSVHGTVRVVNLDFHKSVHIRYTLNCWANFSDLRASYVANSCDGFTDKFSFVLSCHTLPVGQRLEFAVRFHCKGEQYWDNNDGANYCFQCLPASSSSSVGYAPIVDARDTLDPQPWFY</sequence>
<dbReference type="CTD" id="40102"/>
<evidence type="ECO:0000313" key="4">
    <source>
        <dbReference type="RefSeq" id="XP_017885660.1"/>
    </source>
</evidence>
<feature type="region of interest" description="Disordered" evidence="1">
    <location>
        <begin position="404"/>
        <end position="438"/>
    </location>
</feature>
<feature type="compositionally biased region" description="Acidic residues" evidence="1">
    <location>
        <begin position="404"/>
        <end position="413"/>
    </location>
</feature>
<gene>
    <name evidence="4" type="primary">LOC108628338</name>
</gene>
<feature type="domain" description="CBM21" evidence="2">
    <location>
        <begin position="527"/>
        <end position="636"/>
    </location>
</feature>
<dbReference type="InterPro" id="IPR005036">
    <property type="entry name" value="CBM21_dom"/>
</dbReference>
<feature type="region of interest" description="Disordered" evidence="1">
    <location>
        <begin position="108"/>
        <end position="154"/>
    </location>
</feature>
<feature type="compositionally biased region" description="Low complexity" evidence="1">
    <location>
        <begin position="129"/>
        <end position="140"/>
    </location>
</feature>
<evidence type="ECO:0000313" key="3">
    <source>
        <dbReference type="Proteomes" id="UP000694925"/>
    </source>
</evidence>
<dbReference type="KEGG" id="ccal:108628338"/>
<dbReference type="InterPro" id="IPR050782">
    <property type="entry name" value="PP1_regulatory_subunit_3"/>
</dbReference>
<feature type="compositionally biased region" description="Polar residues" evidence="1">
    <location>
        <begin position="117"/>
        <end position="128"/>
    </location>
</feature>
<feature type="region of interest" description="Disordered" evidence="1">
    <location>
        <begin position="1"/>
        <end position="38"/>
    </location>
</feature>
<protein>
    <submittedName>
        <fullName evidence="4">Glycogen-binding subunit 76A isoform X1</fullName>
    </submittedName>
</protein>
<dbReference type="PANTHER" id="PTHR12307:SF36">
    <property type="entry name" value="GLYCOGEN-BINDING SUBUNIT 76A"/>
    <property type="match status" value="1"/>
</dbReference>
<dbReference type="Proteomes" id="UP000694925">
    <property type="component" value="Unplaced"/>
</dbReference>
<evidence type="ECO:0000259" key="2">
    <source>
        <dbReference type="PROSITE" id="PS51159"/>
    </source>
</evidence>
<keyword evidence="3" id="KW-1185">Reference proteome</keyword>
<accession>A0AAJ7J709</accession>
<feature type="compositionally biased region" description="Polar residues" evidence="1">
    <location>
        <begin position="254"/>
        <end position="263"/>
    </location>
</feature>
<feature type="compositionally biased region" description="Polar residues" evidence="1">
    <location>
        <begin position="55"/>
        <end position="72"/>
    </location>
</feature>
<feature type="compositionally biased region" description="Polar residues" evidence="1">
    <location>
        <begin position="9"/>
        <end position="25"/>
    </location>
</feature>
<dbReference type="Gene3D" id="2.60.40.2440">
    <property type="entry name" value="Carbohydrate binding type-21 domain"/>
    <property type="match status" value="1"/>
</dbReference>
<dbReference type="GeneID" id="108628338"/>
<organism evidence="3 4">
    <name type="scientific">Ceratina calcarata</name>
    <dbReference type="NCBI Taxonomy" id="156304"/>
    <lineage>
        <taxon>Eukaryota</taxon>
        <taxon>Metazoa</taxon>
        <taxon>Ecdysozoa</taxon>
        <taxon>Arthropoda</taxon>
        <taxon>Hexapoda</taxon>
        <taxon>Insecta</taxon>
        <taxon>Pterygota</taxon>
        <taxon>Neoptera</taxon>
        <taxon>Endopterygota</taxon>
        <taxon>Hymenoptera</taxon>
        <taxon>Apocrita</taxon>
        <taxon>Aculeata</taxon>
        <taxon>Apoidea</taxon>
        <taxon>Anthophila</taxon>
        <taxon>Apidae</taxon>
        <taxon>Ceratina</taxon>
        <taxon>Zadontomerus</taxon>
    </lineage>
</organism>
<dbReference type="AlphaFoldDB" id="A0AAJ7J709"/>
<dbReference type="InterPro" id="IPR038175">
    <property type="entry name" value="CBM21_dom_sf"/>
</dbReference>
<feature type="region of interest" description="Disordered" evidence="1">
    <location>
        <begin position="55"/>
        <end position="76"/>
    </location>
</feature>
<dbReference type="PROSITE" id="PS51159">
    <property type="entry name" value="CBM21"/>
    <property type="match status" value="1"/>
</dbReference>
<dbReference type="GO" id="GO:0005979">
    <property type="term" value="P:regulation of glycogen biosynthetic process"/>
    <property type="evidence" value="ECO:0007669"/>
    <property type="project" value="TreeGrafter"/>
</dbReference>
<proteinExistence type="predicted"/>
<evidence type="ECO:0000256" key="1">
    <source>
        <dbReference type="SAM" id="MobiDB-lite"/>
    </source>
</evidence>
<feature type="region of interest" description="Disordered" evidence="1">
    <location>
        <begin position="330"/>
        <end position="357"/>
    </location>
</feature>
<feature type="region of interest" description="Disordered" evidence="1">
    <location>
        <begin position="244"/>
        <end position="267"/>
    </location>
</feature>